<name>A0ABX1A1M5_9ACTN</name>
<organism evidence="9 10">
    <name type="scientific">Streptomyces composti</name>
    <dbReference type="NCBI Taxonomy" id="2720025"/>
    <lineage>
        <taxon>Bacteria</taxon>
        <taxon>Bacillati</taxon>
        <taxon>Actinomycetota</taxon>
        <taxon>Actinomycetes</taxon>
        <taxon>Kitasatosporales</taxon>
        <taxon>Streptomycetaceae</taxon>
        <taxon>Streptomyces</taxon>
    </lineage>
</organism>
<comment type="catalytic activity">
    <reaction evidence="1">
        <text>Hydrolysis of terminal, non-reducing beta-D-glucosyl residues with release of beta-D-glucose.</text>
        <dbReference type="EC" id="3.2.1.21"/>
    </reaction>
</comment>
<dbReference type="InterPro" id="IPR026891">
    <property type="entry name" value="Fn3-like"/>
</dbReference>
<comment type="caution">
    <text evidence="9">The sequence shown here is derived from an EMBL/GenBank/DDBJ whole genome shotgun (WGS) entry which is preliminary data.</text>
</comment>
<dbReference type="Gene3D" id="3.20.20.300">
    <property type="entry name" value="Glycoside hydrolase, family 3, N-terminal domain"/>
    <property type="match status" value="1"/>
</dbReference>
<dbReference type="Gene3D" id="2.60.40.10">
    <property type="entry name" value="Immunoglobulins"/>
    <property type="match status" value="1"/>
</dbReference>
<dbReference type="Pfam" id="PF01915">
    <property type="entry name" value="Glyco_hydro_3_C"/>
    <property type="match status" value="1"/>
</dbReference>
<dbReference type="GO" id="GO:0016787">
    <property type="term" value="F:hydrolase activity"/>
    <property type="evidence" value="ECO:0007669"/>
    <property type="project" value="UniProtKB-KW"/>
</dbReference>
<dbReference type="InterPro" id="IPR013783">
    <property type="entry name" value="Ig-like_fold"/>
</dbReference>
<evidence type="ECO:0000256" key="6">
    <source>
        <dbReference type="ARBA" id="ARBA00023295"/>
    </source>
</evidence>
<evidence type="ECO:0000313" key="10">
    <source>
        <dbReference type="Proteomes" id="UP000730591"/>
    </source>
</evidence>
<dbReference type="InterPro" id="IPR002772">
    <property type="entry name" value="Glyco_hydro_3_C"/>
</dbReference>
<evidence type="ECO:0000256" key="4">
    <source>
        <dbReference type="ARBA" id="ARBA00022729"/>
    </source>
</evidence>
<dbReference type="InterPro" id="IPR019800">
    <property type="entry name" value="Glyco_hydro_3_AS"/>
</dbReference>
<dbReference type="InterPro" id="IPR036962">
    <property type="entry name" value="Glyco_hydro_3_N_sf"/>
</dbReference>
<evidence type="ECO:0000256" key="3">
    <source>
        <dbReference type="ARBA" id="ARBA00012744"/>
    </source>
</evidence>
<proteinExistence type="inferred from homology"/>
<evidence type="ECO:0000259" key="8">
    <source>
        <dbReference type="SMART" id="SM01217"/>
    </source>
</evidence>
<evidence type="ECO:0000256" key="2">
    <source>
        <dbReference type="ARBA" id="ARBA00005336"/>
    </source>
</evidence>
<dbReference type="PANTHER" id="PTHR30620">
    <property type="entry name" value="PERIPLASMIC BETA-GLUCOSIDASE-RELATED"/>
    <property type="match status" value="1"/>
</dbReference>
<dbReference type="SUPFAM" id="SSF52279">
    <property type="entry name" value="Beta-D-glucan exohydrolase, C-terminal domain"/>
    <property type="match status" value="1"/>
</dbReference>
<keyword evidence="10" id="KW-1185">Reference proteome</keyword>
<dbReference type="EC" id="3.2.1.21" evidence="3"/>
<dbReference type="Proteomes" id="UP000730591">
    <property type="component" value="Unassembled WGS sequence"/>
</dbReference>
<dbReference type="Pfam" id="PF14310">
    <property type="entry name" value="Fn3-like"/>
    <property type="match status" value="1"/>
</dbReference>
<evidence type="ECO:0000313" key="9">
    <source>
        <dbReference type="EMBL" id="NJP50140.1"/>
    </source>
</evidence>
<sequence>MHRPYEHEVKDLLSRMTVEEKLGQLQQLTWTGDTGPGGGQTEEVERAARAGLLGSVLNLFGAEHTNTLQRMAVEESRLGIPLLFGQDVIHGFWTTFPIPLAEASSFDPAVVELDAEISAMETRSNGIRWTFSPMMDVTHEPRWGRIAESCGEDPYLNTVLAVAKIRGYQGDDLSAGHNVAACAKHFVAYGGAEGGRDYNTVDVSEQRLRNLYLPPFKASVDAGVATVMAAFNTVSGVPAHGNPHTMTGILKEEWGFDGVVVSDYTGVEELIAHGYAADAADAARLALMAGLDMEMVSTTIAAHGKRLLAEGRVTEDRLDDAVARILRLKFELGLFDDPYTDESQAIDEPTPQARAAAREAAGRSMVLMKNDGGVLPLGPGARSIAVVGPFAGHTDLHGTWAGPGCRRFPTVSILDGVRAAAPGATVTHAGADIEEAVAAARSADVTVVVVGEEPELSGEAAVRSEISLPDGQEQLIAAIAATGKPFAVVLLNGRPLTIGSWVDEVPALLEAWHPGIEAGNAVADVLFGKVNPGGKLPVTFPRALGQIPIYYNRENTGRPYSPDGAEQKYVSRYLDLADGPQFAFGHGLSYTTFTTGRPRLDRETVTVDELERGAHVEVLVSVTNTGDRTGDEVVQLYVHDPVASIAQPVRRLRGFRRVTLEPGRTTQVRFTLGADDLGFWTNDPSGCFVVEPGRFDLYAGTDSLADARCTLTVVRS</sequence>
<dbReference type="PROSITE" id="PS00775">
    <property type="entry name" value="GLYCOSYL_HYDROL_F3"/>
    <property type="match status" value="1"/>
</dbReference>
<gene>
    <name evidence="9" type="ORF">HCJ93_08655</name>
</gene>
<feature type="domain" description="Fibronectin type III-like" evidence="8">
    <location>
        <begin position="632"/>
        <end position="703"/>
    </location>
</feature>
<accession>A0ABX1A1M5</accession>
<dbReference type="InterPro" id="IPR051915">
    <property type="entry name" value="Cellulose_Degrad_GH3"/>
</dbReference>
<dbReference type="InterPro" id="IPR017853">
    <property type="entry name" value="GH"/>
</dbReference>
<evidence type="ECO:0000256" key="5">
    <source>
        <dbReference type="ARBA" id="ARBA00022801"/>
    </source>
</evidence>
<comment type="similarity">
    <text evidence="2 7">Belongs to the glycosyl hydrolase 3 family.</text>
</comment>
<keyword evidence="5 7" id="KW-0378">Hydrolase</keyword>
<dbReference type="InterPro" id="IPR001764">
    <property type="entry name" value="Glyco_hydro_3_N"/>
</dbReference>
<dbReference type="PRINTS" id="PR00133">
    <property type="entry name" value="GLHYDRLASE3"/>
</dbReference>
<keyword evidence="6 7" id="KW-0326">Glycosidase</keyword>
<evidence type="ECO:0000256" key="7">
    <source>
        <dbReference type="RuleBase" id="RU361161"/>
    </source>
</evidence>
<dbReference type="Gene3D" id="3.40.50.1700">
    <property type="entry name" value="Glycoside hydrolase family 3 C-terminal domain"/>
    <property type="match status" value="1"/>
</dbReference>
<dbReference type="Pfam" id="PF00933">
    <property type="entry name" value="Glyco_hydro_3"/>
    <property type="match status" value="1"/>
</dbReference>
<reference evidence="9 10" key="1">
    <citation type="submission" date="2020-03" db="EMBL/GenBank/DDBJ databases">
        <title>WGS of actinomycetes isolated from Thailand.</title>
        <authorList>
            <person name="Thawai C."/>
        </authorList>
    </citation>
    <scope>NUCLEOTIDE SEQUENCE [LARGE SCALE GENOMIC DNA]</scope>
    <source>
        <strain evidence="9 10">SBST2-5</strain>
    </source>
</reference>
<dbReference type="SUPFAM" id="SSF51445">
    <property type="entry name" value="(Trans)glycosidases"/>
    <property type="match status" value="1"/>
</dbReference>
<dbReference type="PANTHER" id="PTHR30620:SF16">
    <property type="entry name" value="LYSOSOMAL BETA GLUCOSIDASE"/>
    <property type="match status" value="1"/>
</dbReference>
<dbReference type="InterPro" id="IPR036881">
    <property type="entry name" value="Glyco_hydro_3_C_sf"/>
</dbReference>
<dbReference type="SMART" id="SM01217">
    <property type="entry name" value="Fn3_like"/>
    <property type="match status" value="1"/>
</dbReference>
<evidence type="ECO:0000256" key="1">
    <source>
        <dbReference type="ARBA" id="ARBA00000448"/>
    </source>
</evidence>
<dbReference type="RefSeq" id="WP_167992676.1">
    <property type="nucleotide sequence ID" value="NZ_JAATEM010000008.1"/>
</dbReference>
<keyword evidence="4" id="KW-0732">Signal</keyword>
<dbReference type="EMBL" id="JAATEM010000008">
    <property type="protein sequence ID" value="NJP50140.1"/>
    <property type="molecule type" value="Genomic_DNA"/>
</dbReference>
<protein>
    <recommendedName>
        <fullName evidence="3">beta-glucosidase</fullName>
        <ecNumber evidence="3">3.2.1.21</ecNumber>
    </recommendedName>
</protein>